<reference evidence="2 3" key="1">
    <citation type="submission" date="2018-04" db="EMBL/GenBank/DDBJ databases">
        <title>Genomic Encyclopedia of Type Strains, Phase III (KMG-III): the genomes of soil and plant-associated and newly described type strains.</title>
        <authorList>
            <person name="Whitman W."/>
        </authorList>
    </citation>
    <scope>NUCLEOTIDE SEQUENCE [LARGE SCALE GENOMIC DNA]</scope>
    <source>
        <strain evidence="2 3">NW12</strain>
    </source>
</reference>
<dbReference type="InterPro" id="IPR013785">
    <property type="entry name" value="Aldolase_TIM"/>
</dbReference>
<evidence type="ECO:0000313" key="2">
    <source>
        <dbReference type="EMBL" id="PTM45020.1"/>
    </source>
</evidence>
<comment type="caution">
    <text evidence="2">The sequence shown here is derived from an EMBL/GenBank/DDBJ whole genome shotgun (WGS) entry which is preliminary data.</text>
</comment>
<name>A0A2T4YNQ1_9SPHN</name>
<dbReference type="RefSeq" id="WP_244180777.1">
    <property type="nucleotide sequence ID" value="NZ_PZZN01000003.1"/>
</dbReference>
<dbReference type="PROSITE" id="PS51318">
    <property type="entry name" value="TAT"/>
    <property type="match status" value="1"/>
</dbReference>
<organism evidence="2 3">
    <name type="scientific">Sphingomonas aerolata</name>
    <dbReference type="NCBI Taxonomy" id="185951"/>
    <lineage>
        <taxon>Bacteria</taxon>
        <taxon>Pseudomonadati</taxon>
        <taxon>Pseudomonadota</taxon>
        <taxon>Alphaproteobacteria</taxon>
        <taxon>Sphingomonadales</taxon>
        <taxon>Sphingomonadaceae</taxon>
        <taxon>Sphingomonas</taxon>
    </lineage>
</organism>
<dbReference type="PANTHER" id="PTHR35882:SF2">
    <property type="entry name" value="PELA"/>
    <property type="match status" value="1"/>
</dbReference>
<feature type="domain" description="Glycoside-hydrolase family GH114 TIM-barrel" evidence="1">
    <location>
        <begin position="70"/>
        <end position="290"/>
    </location>
</feature>
<evidence type="ECO:0000313" key="3">
    <source>
        <dbReference type="Proteomes" id="UP000240996"/>
    </source>
</evidence>
<dbReference type="InterPro" id="IPR006311">
    <property type="entry name" value="TAT_signal"/>
</dbReference>
<dbReference type="PANTHER" id="PTHR35882">
    <property type="entry name" value="PELA"/>
    <property type="match status" value="1"/>
</dbReference>
<dbReference type="InterPro" id="IPR004352">
    <property type="entry name" value="GH114_TIM-barrel"/>
</dbReference>
<dbReference type="Pfam" id="PF03537">
    <property type="entry name" value="Glyco_hydro_114"/>
    <property type="match status" value="1"/>
</dbReference>
<protein>
    <submittedName>
        <fullName evidence="2">Uncharacterized protein (TIGR01370 family)</fullName>
    </submittedName>
</protein>
<keyword evidence="3" id="KW-1185">Reference proteome</keyword>
<dbReference type="SUPFAM" id="SSF51445">
    <property type="entry name" value="(Trans)glycosidases"/>
    <property type="match status" value="1"/>
</dbReference>
<dbReference type="AlphaFoldDB" id="A0A2T4YNQ1"/>
<dbReference type="Proteomes" id="UP000240996">
    <property type="component" value="Unassembled WGS sequence"/>
</dbReference>
<dbReference type="PRINTS" id="PR01545">
    <property type="entry name" value="THEMAYE10DUF"/>
</dbReference>
<dbReference type="EMBL" id="PZZN01000003">
    <property type="protein sequence ID" value="PTM45020.1"/>
    <property type="molecule type" value="Genomic_DNA"/>
</dbReference>
<dbReference type="InterPro" id="IPR017853">
    <property type="entry name" value="GH"/>
</dbReference>
<gene>
    <name evidence="2" type="ORF">C8J24_3237</name>
</gene>
<dbReference type="InterPro" id="IPR016062">
    <property type="entry name" value="TM1410-rel"/>
</dbReference>
<evidence type="ECO:0000259" key="1">
    <source>
        <dbReference type="Pfam" id="PF03537"/>
    </source>
</evidence>
<dbReference type="Gene3D" id="3.20.20.70">
    <property type="entry name" value="Aldolase class I"/>
    <property type="match status" value="1"/>
</dbReference>
<proteinExistence type="predicted"/>
<sequence>MTGFTDMRRRGVVQRLLALGAAGWALGGRHQSVAAPGPSANAAVRWGVDYGAATDPVLARGCALLVLEPHHARPIAPLRGPGSTLLGYVSFGEVERNRPYFAALDKAGALKAANPNWPDARLADLRHPAWRAAVLDRLVPAILALGYDGIFIDTMDNAEAMEQQDPVANKGMVAAGVSLIAAVRARFPKIRIMLNRGYALLPDVAPKIDYLLGEAMASRWNFTAKHYELLSDSDWEWQAGRLRTAKARNPALSLMTLDYWDPADTKQVAALYARERAAGFSPYVATLALDRLMPEPAG</sequence>
<accession>A0A2T4YNQ1</accession>